<proteinExistence type="predicted"/>
<accession>A0ACC0NZ71</accession>
<gene>
    <name evidence="1" type="ORF">RHMOL_Rhmol04G0076500</name>
</gene>
<dbReference type="Proteomes" id="UP001062846">
    <property type="component" value="Chromosome 4"/>
</dbReference>
<sequence length="69" mass="7693">MNRFHLCLLMIISLLLCSLTVSAIRSDVSRSSAEKKQAFHPPLSSPASSEFESEMRKVPTGPNPLHNKR</sequence>
<name>A0ACC0NZ71_RHOML</name>
<keyword evidence="2" id="KW-1185">Reference proteome</keyword>
<protein>
    <submittedName>
        <fullName evidence="1">Uncharacterized protein</fullName>
    </submittedName>
</protein>
<comment type="caution">
    <text evidence="1">The sequence shown here is derived from an EMBL/GenBank/DDBJ whole genome shotgun (WGS) entry which is preliminary data.</text>
</comment>
<dbReference type="EMBL" id="CM046391">
    <property type="protein sequence ID" value="KAI8558256.1"/>
    <property type="molecule type" value="Genomic_DNA"/>
</dbReference>
<reference evidence="1" key="1">
    <citation type="submission" date="2022-02" db="EMBL/GenBank/DDBJ databases">
        <title>Plant Genome Project.</title>
        <authorList>
            <person name="Zhang R.-G."/>
        </authorList>
    </citation>
    <scope>NUCLEOTIDE SEQUENCE</scope>
    <source>
        <strain evidence="1">AT1</strain>
    </source>
</reference>
<organism evidence="1 2">
    <name type="scientific">Rhododendron molle</name>
    <name type="common">Chinese azalea</name>
    <name type="synonym">Azalea mollis</name>
    <dbReference type="NCBI Taxonomy" id="49168"/>
    <lineage>
        <taxon>Eukaryota</taxon>
        <taxon>Viridiplantae</taxon>
        <taxon>Streptophyta</taxon>
        <taxon>Embryophyta</taxon>
        <taxon>Tracheophyta</taxon>
        <taxon>Spermatophyta</taxon>
        <taxon>Magnoliopsida</taxon>
        <taxon>eudicotyledons</taxon>
        <taxon>Gunneridae</taxon>
        <taxon>Pentapetalae</taxon>
        <taxon>asterids</taxon>
        <taxon>Ericales</taxon>
        <taxon>Ericaceae</taxon>
        <taxon>Ericoideae</taxon>
        <taxon>Rhodoreae</taxon>
        <taxon>Rhododendron</taxon>
    </lineage>
</organism>
<evidence type="ECO:0000313" key="1">
    <source>
        <dbReference type="EMBL" id="KAI8558256.1"/>
    </source>
</evidence>
<evidence type="ECO:0000313" key="2">
    <source>
        <dbReference type="Proteomes" id="UP001062846"/>
    </source>
</evidence>